<accession>A0A843YDL9</accession>
<sequence length="225" mass="25319">MESPLRGPKHHIPDPEFQLIETFGFYPDTGVPHPHLHMARLANSARHFGITFDPQGFTTLLAELTSETPLRCRMTLAQDGTLSMTTASLPESAAVWTFTIAETRLSSGDPYLRHKTTRRALYDQYRRDLPDSVDEVLFLNEKEELCEGTITNLLIETPAGDWLTPPLASGCLPGIGRQKLLDMQNVTERVLHLADLRTARRVRFVNALRGEIPAQWSAECHMQNS</sequence>
<dbReference type="InterPro" id="IPR001544">
    <property type="entry name" value="Aminotrans_IV"/>
</dbReference>
<protein>
    <recommendedName>
        <fullName evidence="1">Probable branched-chain-amino-acid aminotransferase</fullName>
    </recommendedName>
</protein>
<comment type="caution">
    <text evidence="2">The sequence shown here is derived from an EMBL/GenBank/DDBJ whole genome shotgun (WGS) entry which is preliminary data.</text>
</comment>
<dbReference type="SUPFAM" id="SSF56752">
    <property type="entry name" value="D-aminoacid aminotransferase-like PLP-dependent enzymes"/>
    <property type="match status" value="1"/>
</dbReference>
<reference evidence="2 3" key="1">
    <citation type="submission" date="2019-10" db="EMBL/GenBank/DDBJ databases">
        <title>Epibacterium sp. nov., isolated from seawater.</title>
        <authorList>
            <person name="Zhang X."/>
            <person name="Li N."/>
        </authorList>
    </citation>
    <scope>NUCLEOTIDE SEQUENCE [LARGE SCALE GENOMIC DNA]</scope>
    <source>
        <strain evidence="2 3">SM1979</strain>
    </source>
</reference>
<keyword evidence="3" id="KW-1185">Reference proteome</keyword>
<evidence type="ECO:0000313" key="2">
    <source>
        <dbReference type="EMBL" id="MQQ07948.1"/>
    </source>
</evidence>
<dbReference type="RefSeq" id="WP_153214884.1">
    <property type="nucleotide sequence ID" value="NZ_WIBF01000002.1"/>
</dbReference>
<dbReference type="NCBIfam" id="NF005729">
    <property type="entry name" value="PRK07546.1-3"/>
    <property type="match status" value="1"/>
</dbReference>
<gene>
    <name evidence="2" type="ORF">GFB49_05740</name>
</gene>
<dbReference type="InterPro" id="IPR036038">
    <property type="entry name" value="Aminotransferase-like"/>
</dbReference>
<proteinExistence type="predicted"/>
<name>A0A843YDL9_9RHOB</name>
<dbReference type="Pfam" id="PF01063">
    <property type="entry name" value="Aminotran_4"/>
    <property type="match status" value="1"/>
</dbReference>
<dbReference type="InterPro" id="IPR043131">
    <property type="entry name" value="BCAT-like_N"/>
</dbReference>
<dbReference type="Gene3D" id="3.20.10.10">
    <property type="entry name" value="D-amino Acid Aminotransferase, subunit A, domain 2"/>
    <property type="match status" value="1"/>
</dbReference>
<keyword evidence="2" id="KW-0456">Lyase</keyword>
<dbReference type="Proteomes" id="UP000444174">
    <property type="component" value="Unassembled WGS sequence"/>
</dbReference>
<dbReference type="InterPro" id="IPR043132">
    <property type="entry name" value="BCAT-like_C"/>
</dbReference>
<dbReference type="GO" id="GO:0016829">
    <property type="term" value="F:lyase activity"/>
    <property type="evidence" value="ECO:0007669"/>
    <property type="project" value="UniProtKB-KW"/>
</dbReference>
<dbReference type="Gene3D" id="3.30.470.10">
    <property type="match status" value="1"/>
</dbReference>
<evidence type="ECO:0000313" key="3">
    <source>
        <dbReference type="Proteomes" id="UP000444174"/>
    </source>
</evidence>
<dbReference type="AlphaFoldDB" id="A0A843YDL9"/>
<organism evidence="2 3">
    <name type="scientific">Tritonibacter litoralis</name>
    <dbReference type="NCBI Taxonomy" id="2662264"/>
    <lineage>
        <taxon>Bacteria</taxon>
        <taxon>Pseudomonadati</taxon>
        <taxon>Pseudomonadota</taxon>
        <taxon>Alphaproteobacteria</taxon>
        <taxon>Rhodobacterales</taxon>
        <taxon>Paracoccaceae</taxon>
        <taxon>Tritonibacter</taxon>
    </lineage>
</organism>
<evidence type="ECO:0000256" key="1">
    <source>
        <dbReference type="ARBA" id="ARBA00014472"/>
    </source>
</evidence>
<dbReference type="EMBL" id="WIBF01000002">
    <property type="protein sequence ID" value="MQQ07948.1"/>
    <property type="molecule type" value="Genomic_DNA"/>
</dbReference>